<accession>A0A8H9K5A8</accession>
<evidence type="ECO:0000256" key="1">
    <source>
        <dbReference type="SAM" id="Phobius"/>
    </source>
</evidence>
<protein>
    <submittedName>
        <fullName evidence="2">Uncharacterized protein</fullName>
    </submittedName>
</protein>
<gene>
    <name evidence="2" type="ORF">I7730_00685</name>
</gene>
<sequence length="94" mass="10995">MGFNEFYALGFLYIESRSIYLTHLVVALFFCIPIILARLYYIAKIKQIAPKANVEELGILELIMMMILIFIFPLVGILSVMWLVMRQTYIEAKR</sequence>
<keyword evidence="1" id="KW-1133">Transmembrane helix</keyword>
<comment type="caution">
    <text evidence="2">The sequence shown here is derived from an EMBL/GenBank/DDBJ whole genome shotgun (WGS) entry which is preliminary data.</text>
</comment>
<dbReference type="AlphaFoldDB" id="A0A8H9K5A8"/>
<keyword evidence="1" id="KW-0812">Transmembrane</keyword>
<evidence type="ECO:0000313" key="2">
    <source>
        <dbReference type="EMBL" id="HAS8538315.1"/>
    </source>
</evidence>
<feature type="transmembrane region" description="Helical" evidence="1">
    <location>
        <begin position="20"/>
        <end position="41"/>
    </location>
</feature>
<feature type="transmembrane region" description="Helical" evidence="1">
    <location>
        <begin position="62"/>
        <end position="85"/>
    </location>
</feature>
<reference evidence="2" key="2">
    <citation type="submission" date="2019-01" db="EMBL/GenBank/DDBJ databases">
        <authorList>
            <consortium name="NCBI Pathogen Detection Project"/>
        </authorList>
    </citation>
    <scope>NUCLEOTIDE SEQUENCE</scope>
    <source>
        <strain evidence="2">BCW_3452</strain>
    </source>
</reference>
<organism evidence="2">
    <name type="scientific">Vibrio vulnificus</name>
    <dbReference type="NCBI Taxonomy" id="672"/>
    <lineage>
        <taxon>Bacteria</taxon>
        <taxon>Pseudomonadati</taxon>
        <taxon>Pseudomonadota</taxon>
        <taxon>Gammaproteobacteria</taxon>
        <taxon>Vibrionales</taxon>
        <taxon>Vibrionaceae</taxon>
        <taxon>Vibrio</taxon>
    </lineage>
</organism>
<dbReference type="Proteomes" id="UP000863257">
    <property type="component" value="Unassembled WGS sequence"/>
</dbReference>
<keyword evidence="1" id="KW-0472">Membrane</keyword>
<dbReference type="EMBL" id="DACRBY010000001">
    <property type="protein sequence ID" value="HAS8538315.1"/>
    <property type="molecule type" value="Genomic_DNA"/>
</dbReference>
<reference evidence="2" key="1">
    <citation type="journal article" date="2018" name="Genome Biol.">
        <title>SKESA: strategic k-mer extension for scrupulous assemblies.</title>
        <authorList>
            <person name="Souvorov A."/>
            <person name="Agarwala R."/>
            <person name="Lipman D.J."/>
        </authorList>
    </citation>
    <scope>NUCLEOTIDE SEQUENCE</scope>
    <source>
        <strain evidence="2">BCW_3452</strain>
    </source>
</reference>
<proteinExistence type="predicted"/>
<name>A0A8H9K5A8_VIBVL</name>